<keyword evidence="3" id="KW-1185">Reference proteome</keyword>
<name>A0A8J3EYW9_9BACI</name>
<accession>A0A8J3EYW9</accession>
<reference evidence="3" key="1">
    <citation type="journal article" date="2019" name="Int. J. Syst. Evol. Microbiol.">
        <title>The Global Catalogue of Microorganisms (GCM) 10K type strain sequencing project: providing services to taxonomists for standard genome sequencing and annotation.</title>
        <authorList>
            <consortium name="The Broad Institute Genomics Platform"/>
            <consortium name="The Broad Institute Genome Sequencing Center for Infectious Disease"/>
            <person name="Wu L."/>
            <person name="Ma J."/>
        </authorList>
    </citation>
    <scope>NUCLEOTIDE SEQUENCE [LARGE SCALE GENOMIC DNA]</scope>
    <source>
        <strain evidence="3">CGMCC 1.14993</strain>
    </source>
</reference>
<dbReference type="EMBL" id="BMHB01000001">
    <property type="protein sequence ID" value="GGI14677.1"/>
    <property type="molecule type" value="Genomic_DNA"/>
</dbReference>
<dbReference type="Gene3D" id="1.20.120.450">
    <property type="entry name" value="dinb family like domain"/>
    <property type="match status" value="1"/>
</dbReference>
<evidence type="ECO:0000259" key="1">
    <source>
        <dbReference type="Pfam" id="PF12867"/>
    </source>
</evidence>
<dbReference type="SUPFAM" id="SSF109854">
    <property type="entry name" value="DinB/YfiT-like putative metalloenzymes"/>
    <property type="match status" value="1"/>
</dbReference>
<dbReference type="OrthoDB" id="2427314at2"/>
<feature type="domain" description="DinB-like" evidence="1">
    <location>
        <begin position="9"/>
        <end position="135"/>
    </location>
</feature>
<organism evidence="2 3">
    <name type="scientific">Gottfriedia solisilvae</name>
    <dbReference type="NCBI Taxonomy" id="1516104"/>
    <lineage>
        <taxon>Bacteria</taxon>
        <taxon>Bacillati</taxon>
        <taxon>Bacillota</taxon>
        <taxon>Bacilli</taxon>
        <taxon>Bacillales</taxon>
        <taxon>Bacillaceae</taxon>
        <taxon>Gottfriedia</taxon>
    </lineage>
</organism>
<evidence type="ECO:0000313" key="3">
    <source>
        <dbReference type="Proteomes" id="UP000626244"/>
    </source>
</evidence>
<dbReference type="Pfam" id="PF12867">
    <property type="entry name" value="DinB_2"/>
    <property type="match status" value="1"/>
</dbReference>
<protein>
    <recommendedName>
        <fullName evidence="1">DinB-like domain-containing protein</fullName>
    </recommendedName>
</protein>
<dbReference type="Proteomes" id="UP000626244">
    <property type="component" value="Unassembled WGS sequence"/>
</dbReference>
<evidence type="ECO:0000313" key="2">
    <source>
        <dbReference type="EMBL" id="GGI14677.1"/>
    </source>
</evidence>
<sequence length="153" mass="17986">MYVESVIHQLSFTVDTVIQIIDCLSDDDLNDRPMANKRSIGEIVQHLCELMAADLFISNSATKKEMDTFYESVKCHTIVELKTLLLRGREQLINTYNLYNEEELMQKKSSYWGVEYTRFEWLLEILVHFTHHRAQLHTLVVLKNGDMRVSLFE</sequence>
<dbReference type="InterPro" id="IPR034660">
    <property type="entry name" value="DinB/YfiT-like"/>
</dbReference>
<dbReference type="RefSeq" id="WP_088000112.1">
    <property type="nucleotide sequence ID" value="NZ_BMHB01000001.1"/>
</dbReference>
<dbReference type="AlphaFoldDB" id="A0A8J3EYW9"/>
<gene>
    <name evidence="2" type="ORF">GCM10007380_24150</name>
</gene>
<dbReference type="InterPro" id="IPR024775">
    <property type="entry name" value="DinB-like"/>
</dbReference>
<proteinExistence type="predicted"/>
<comment type="caution">
    <text evidence="2">The sequence shown here is derived from an EMBL/GenBank/DDBJ whole genome shotgun (WGS) entry which is preliminary data.</text>
</comment>